<evidence type="ECO:0000256" key="2">
    <source>
        <dbReference type="ARBA" id="ARBA00022723"/>
    </source>
</evidence>
<evidence type="ECO:0000256" key="4">
    <source>
        <dbReference type="ARBA" id="ARBA00023004"/>
    </source>
</evidence>
<keyword evidence="2" id="KW-0479">Metal-binding</keyword>
<evidence type="ECO:0000313" key="9">
    <source>
        <dbReference type="Proteomes" id="UP000295176"/>
    </source>
</evidence>
<dbReference type="RefSeq" id="WP_108138346.1">
    <property type="nucleotide sequence ID" value="NZ_QAXS01000004.1"/>
</dbReference>
<evidence type="ECO:0000256" key="1">
    <source>
        <dbReference type="ARBA" id="ARBA00022485"/>
    </source>
</evidence>
<protein>
    <submittedName>
        <fullName evidence="6">FAD dependent oxidoreductase</fullName>
    </submittedName>
</protein>
<keyword evidence="5" id="KW-0411">Iron-sulfur</keyword>
<keyword evidence="1" id="KW-0004">4Fe-4S</keyword>
<sequence>MLKKRKIFLNIFIILILAVTFLPVNSAAEEINSEILIYSAEPEGVIAAVAAAEEGKKVTLVMTREKPGGLMTYAALNFLDLNYDQKSNNINQGLFNRWHQKVGSAISFSPQKAETAFSEMLAAEENIQVINSVELQQVKTKNKNIESIKVKKDNQLYNLTADYYIDASQDGDLAAAAGEEFFLGTADMNLKNSWMASTQILRFSDVKPALLKQAVRNNKYQASHFRDDHAWGFSNFGKSYRPQADNLRLRGLNIVFIENNGGYDAYINALLLFNVDPLSESSLQQAKKKAAEEAELILSYLQRNLEGFSGASLDKLPPELYRRESRHFLTEYQLKAGDLFRQKIFPDTITLASYPLDYQAAAHDYPGFVLFNPEYYGIPLRSLIARKNKNLMIVGRSSGYSSLAAASSRVLPVGMNTAEAAAVTAAEALNKDKSLLELAEDQASLDKIRSRLNIELSNYPAEAPIIKDKKLLQSLEKLLSWGITIGGYNNNFKLNIPPTEKEFTAIVLKIMQKKEAEILYEWVPGSLETLSKKQKLSTTAALKLLLAAESQRVLEMDQENYLKRAEELELIPAALKEIFVEDRIMSRKEMIILAADYLERFKTPSDLKYIRGEYFD</sequence>
<evidence type="ECO:0000256" key="5">
    <source>
        <dbReference type="ARBA" id="ARBA00023014"/>
    </source>
</evidence>
<gene>
    <name evidence="7" type="ORF">C7957_11143</name>
    <name evidence="6" type="ORF">C8C76_10424</name>
</gene>
<dbReference type="Pfam" id="PF12831">
    <property type="entry name" value="FAD_oxidored"/>
    <property type="match status" value="1"/>
</dbReference>
<evidence type="ECO:0000313" key="7">
    <source>
        <dbReference type="EMBL" id="TDP94158.1"/>
    </source>
</evidence>
<accession>A0A2T5RPD9</accession>
<evidence type="ECO:0000313" key="8">
    <source>
        <dbReference type="Proteomes" id="UP000244089"/>
    </source>
</evidence>
<dbReference type="InterPro" id="IPR039650">
    <property type="entry name" value="HdrA-like"/>
</dbReference>
<dbReference type="GO" id="GO:0046872">
    <property type="term" value="F:metal ion binding"/>
    <property type="evidence" value="ECO:0007669"/>
    <property type="project" value="UniProtKB-KW"/>
</dbReference>
<dbReference type="Proteomes" id="UP000244089">
    <property type="component" value="Unassembled WGS sequence"/>
</dbReference>
<name>A0A2T5RPD9_9FIRM</name>
<dbReference type="Proteomes" id="UP000295176">
    <property type="component" value="Unassembled WGS sequence"/>
</dbReference>
<evidence type="ECO:0000313" key="6">
    <source>
        <dbReference type="EMBL" id="PTW01677.1"/>
    </source>
</evidence>
<dbReference type="PANTHER" id="PTHR43498">
    <property type="entry name" value="FERREDOXIN:COB-COM HETERODISULFIDE REDUCTASE SUBUNIT A"/>
    <property type="match status" value="1"/>
</dbReference>
<dbReference type="AlphaFoldDB" id="A0A2T5RPD9"/>
<keyword evidence="4" id="KW-0408">Iron</keyword>
<organism evidence="6 8">
    <name type="scientific">Halanaerobium saccharolyticum</name>
    <dbReference type="NCBI Taxonomy" id="43595"/>
    <lineage>
        <taxon>Bacteria</taxon>
        <taxon>Bacillati</taxon>
        <taxon>Bacillota</taxon>
        <taxon>Clostridia</taxon>
        <taxon>Halanaerobiales</taxon>
        <taxon>Halanaerobiaceae</taxon>
        <taxon>Halanaerobium</taxon>
    </lineage>
</organism>
<reference evidence="6 8" key="1">
    <citation type="submission" date="2018-04" db="EMBL/GenBank/DDBJ databases">
        <title>Subsurface microbial communities from deep shales in Ohio and West Virginia, USA.</title>
        <authorList>
            <person name="Wrighton K."/>
        </authorList>
    </citation>
    <scope>NUCLEOTIDE SEQUENCE [LARGE SCALE GENOMIC DNA]</scope>
    <source>
        <strain evidence="7 9">MSL 7</strain>
        <strain evidence="6 8">WC1</strain>
    </source>
</reference>
<keyword evidence="3" id="KW-0560">Oxidoreductase</keyword>
<dbReference type="GO" id="GO:0016491">
    <property type="term" value="F:oxidoreductase activity"/>
    <property type="evidence" value="ECO:0007669"/>
    <property type="project" value="UniProtKB-KW"/>
</dbReference>
<dbReference type="SUPFAM" id="SSF51905">
    <property type="entry name" value="FAD/NAD(P)-binding domain"/>
    <property type="match status" value="1"/>
</dbReference>
<dbReference type="Gene3D" id="3.50.50.60">
    <property type="entry name" value="FAD/NAD(P)-binding domain"/>
    <property type="match status" value="1"/>
</dbReference>
<evidence type="ECO:0000256" key="3">
    <source>
        <dbReference type="ARBA" id="ARBA00023002"/>
    </source>
</evidence>
<dbReference type="GO" id="GO:0051539">
    <property type="term" value="F:4 iron, 4 sulfur cluster binding"/>
    <property type="evidence" value="ECO:0007669"/>
    <property type="project" value="UniProtKB-KW"/>
</dbReference>
<proteinExistence type="predicted"/>
<comment type="caution">
    <text evidence="6">The sequence shown here is derived from an EMBL/GenBank/DDBJ whole genome shotgun (WGS) entry which is preliminary data.</text>
</comment>
<dbReference type="EMBL" id="QAXS01000004">
    <property type="protein sequence ID" value="PTW01677.1"/>
    <property type="molecule type" value="Genomic_DNA"/>
</dbReference>
<dbReference type="InterPro" id="IPR036188">
    <property type="entry name" value="FAD/NAD-bd_sf"/>
</dbReference>
<dbReference type="EMBL" id="SNXX01000011">
    <property type="protein sequence ID" value="TDP94158.1"/>
    <property type="molecule type" value="Genomic_DNA"/>
</dbReference>
<dbReference type="OrthoDB" id="9759982at2"/>
<dbReference type="PANTHER" id="PTHR43498:SF1">
    <property type="entry name" value="COB--COM HETERODISULFIDE REDUCTASE IRON-SULFUR SUBUNIT A"/>
    <property type="match status" value="1"/>
</dbReference>